<protein>
    <recommendedName>
        <fullName evidence="4 5">Pyridoxine 5'-phosphate synthase</fullName>
        <shortName evidence="4">PNP synthase</shortName>
        <ecNumber evidence="4 5">2.6.99.2</ecNumber>
    </recommendedName>
</protein>
<dbReference type="SUPFAM" id="SSF63892">
    <property type="entry name" value="Pyridoxine 5'-phosphate synthase"/>
    <property type="match status" value="1"/>
</dbReference>
<feature type="site" description="Transition state stabilizer" evidence="4">
    <location>
        <position position="158"/>
    </location>
</feature>
<dbReference type="Pfam" id="PF03740">
    <property type="entry name" value="PdxJ"/>
    <property type="match status" value="1"/>
</dbReference>
<dbReference type="InterPro" id="IPR004569">
    <property type="entry name" value="PyrdxlP_synth_PdxJ"/>
</dbReference>
<feature type="binding site" evidence="4">
    <location>
        <position position="45"/>
    </location>
    <ligand>
        <name>1-deoxy-D-xylulose 5-phosphate</name>
        <dbReference type="ChEBI" id="CHEBI:57792"/>
    </ligand>
</feature>
<comment type="subunit">
    <text evidence="4">Homooctamer; tetramer of dimers.</text>
</comment>
<dbReference type="InterPro" id="IPR013785">
    <property type="entry name" value="Aldolase_TIM"/>
</dbReference>
<dbReference type="UniPathway" id="UPA00244">
    <property type="reaction ID" value="UER00313"/>
</dbReference>
<feature type="binding site" evidence="4">
    <location>
        <position position="18"/>
    </location>
    <ligand>
        <name>3-amino-2-oxopropyl phosphate</name>
        <dbReference type="ChEBI" id="CHEBI:57279"/>
    </ligand>
</feature>
<feature type="binding site" evidence="4">
    <location>
        <position position="107"/>
    </location>
    <ligand>
        <name>1-deoxy-D-xylulose 5-phosphate</name>
        <dbReference type="ChEBI" id="CHEBI:57792"/>
    </ligand>
</feature>
<dbReference type="NCBIfam" id="NF003626">
    <property type="entry name" value="PRK05265.1-4"/>
    <property type="match status" value="1"/>
</dbReference>
<dbReference type="AlphaFoldDB" id="A0A517YRC0"/>
<feature type="active site" description="Proton acceptor" evidence="4">
    <location>
        <position position="43"/>
    </location>
</feature>
<reference evidence="6 7" key="1">
    <citation type="submission" date="2019-02" db="EMBL/GenBank/DDBJ databases">
        <title>Deep-cultivation of Planctomycetes and their phenomic and genomic characterization uncovers novel biology.</title>
        <authorList>
            <person name="Wiegand S."/>
            <person name="Jogler M."/>
            <person name="Boedeker C."/>
            <person name="Pinto D."/>
            <person name="Vollmers J."/>
            <person name="Rivas-Marin E."/>
            <person name="Kohn T."/>
            <person name="Peeters S.H."/>
            <person name="Heuer A."/>
            <person name="Rast P."/>
            <person name="Oberbeckmann S."/>
            <person name="Bunk B."/>
            <person name="Jeske O."/>
            <person name="Meyerdierks A."/>
            <person name="Storesund J.E."/>
            <person name="Kallscheuer N."/>
            <person name="Luecker S."/>
            <person name="Lage O.M."/>
            <person name="Pohl T."/>
            <person name="Merkel B.J."/>
            <person name="Hornburger P."/>
            <person name="Mueller R.-W."/>
            <person name="Bruemmer F."/>
            <person name="Labrenz M."/>
            <person name="Spormann A.M."/>
            <person name="Op den Camp H."/>
            <person name="Overmann J."/>
            <person name="Amann R."/>
            <person name="Jetten M.S.M."/>
            <person name="Mascher T."/>
            <person name="Medema M.H."/>
            <person name="Devos D.P."/>
            <person name="Kaster A.-K."/>
            <person name="Ovreas L."/>
            <person name="Rohde M."/>
            <person name="Galperin M.Y."/>
            <person name="Jogler C."/>
        </authorList>
    </citation>
    <scope>NUCLEOTIDE SEQUENCE [LARGE SCALE GENOMIC DNA]</scope>
    <source>
        <strain evidence="6 7">KS4</strain>
    </source>
</reference>
<comment type="subcellular location">
    <subcellularLocation>
        <location evidence="4">Cytoplasm</location>
    </subcellularLocation>
</comment>
<sequence length="249" mass="27725">MTKLSVNVNKVAHLRNTRHMEVPSVTWAARTALDAGAVGVTVHPRPDERHIREYDVYAIQEVLKETAYAGREYNIEGNPFEGKYIELVTTVKPDQCTLVPDDPGAFTSNAGWKVSENRERLIEVIGDLKKHCGRVSLFMDADPDEIRLAKEVGADRVELYTEPYADAWGTDEQDNVLRRFIEASKAAQKAGLGLNAGHDLNLDNLGYLIQHIPWLDEVSIGHALIADALQTGLKESVKAYLNICNRFTG</sequence>
<dbReference type="GO" id="GO:0005829">
    <property type="term" value="C:cytosol"/>
    <property type="evidence" value="ECO:0007669"/>
    <property type="project" value="TreeGrafter"/>
</dbReference>
<feature type="binding site" evidence="4">
    <location>
        <position position="7"/>
    </location>
    <ligand>
        <name>3-amino-2-oxopropyl phosphate</name>
        <dbReference type="ChEBI" id="CHEBI:57279"/>
    </ligand>
</feature>
<dbReference type="GO" id="GO:0033856">
    <property type="term" value="F:pyridoxine 5'-phosphate synthase activity"/>
    <property type="evidence" value="ECO:0007669"/>
    <property type="project" value="UniProtKB-UniRule"/>
</dbReference>
<dbReference type="EMBL" id="CP036425">
    <property type="protein sequence ID" value="QDU32754.1"/>
    <property type="molecule type" value="Genomic_DNA"/>
</dbReference>
<dbReference type="PANTHER" id="PTHR30456">
    <property type="entry name" value="PYRIDOXINE 5'-PHOSPHATE SYNTHASE"/>
    <property type="match status" value="1"/>
</dbReference>
<evidence type="ECO:0000256" key="3">
    <source>
        <dbReference type="ARBA" id="ARBA00023096"/>
    </source>
</evidence>
<feature type="binding site" evidence="4">
    <location>
        <position position="50"/>
    </location>
    <ligand>
        <name>1-deoxy-D-xylulose 5-phosphate</name>
        <dbReference type="ChEBI" id="CHEBI:57792"/>
    </ligand>
</feature>
<name>A0A517YRC0_9BACT</name>
<keyword evidence="2 4" id="KW-0808">Transferase</keyword>
<dbReference type="NCBIfam" id="TIGR00559">
    <property type="entry name" value="pdxJ"/>
    <property type="match status" value="1"/>
</dbReference>
<evidence type="ECO:0000256" key="5">
    <source>
        <dbReference type="NCBIfam" id="TIGR00559"/>
    </source>
</evidence>
<comment type="function">
    <text evidence="4">Catalyzes the complicated ring closure reaction between the two acyclic compounds 1-deoxy-D-xylulose-5-phosphate (DXP) and 3-amino-2-oxopropyl phosphate (1-amino-acetone-3-phosphate or AAP) to form pyridoxine 5'-phosphate (PNP) and inorganic phosphate.</text>
</comment>
<organism evidence="6 7">
    <name type="scientific">Poriferisphaera corsica</name>
    <dbReference type="NCBI Taxonomy" id="2528020"/>
    <lineage>
        <taxon>Bacteria</taxon>
        <taxon>Pseudomonadati</taxon>
        <taxon>Planctomycetota</taxon>
        <taxon>Phycisphaerae</taxon>
        <taxon>Phycisphaerales</taxon>
        <taxon>Phycisphaeraceae</taxon>
        <taxon>Poriferisphaera</taxon>
    </lineage>
</organism>
<evidence type="ECO:0000256" key="1">
    <source>
        <dbReference type="ARBA" id="ARBA00022490"/>
    </source>
</evidence>
<evidence type="ECO:0000256" key="2">
    <source>
        <dbReference type="ARBA" id="ARBA00022679"/>
    </source>
</evidence>
<dbReference type="Proteomes" id="UP000317369">
    <property type="component" value="Chromosome"/>
</dbReference>
<dbReference type="PANTHER" id="PTHR30456:SF0">
    <property type="entry name" value="PYRIDOXINE 5'-PHOSPHATE SYNTHASE"/>
    <property type="match status" value="1"/>
</dbReference>
<dbReference type="CDD" id="cd00003">
    <property type="entry name" value="PNPsynthase"/>
    <property type="match status" value="1"/>
</dbReference>
<feature type="binding site" evidence="4">
    <location>
        <begin position="221"/>
        <end position="222"/>
    </location>
    <ligand>
        <name>3-amino-2-oxopropyl phosphate</name>
        <dbReference type="ChEBI" id="CHEBI:57279"/>
    </ligand>
</feature>
<dbReference type="OrthoDB" id="9806590at2"/>
<dbReference type="InterPro" id="IPR036130">
    <property type="entry name" value="Pyridoxine-5'_phos_synth"/>
</dbReference>
<keyword evidence="7" id="KW-1185">Reference proteome</keyword>
<keyword evidence="1 4" id="KW-0963">Cytoplasm</keyword>
<accession>A0A517YRC0</accession>
<dbReference type="KEGG" id="pcor:KS4_07880"/>
<dbReference type="RefSeq" id="WP_145074823.1">
    <property type="nucleotide sequence ID" value="NZ_CP036425.1"/>
</dbReference>
<dbReference type="GO" id="GO:0008615">
    <property type="term" value="P:pyridoxine biosynthetic process"/>
    <property type="evidence" value="ECO:0007669"/>
    <property type="project" value="UniProtKB-UniRule"/>
</dbReference>
<evidence type="ECO:0000313" key="6">
    <source>
        <dbReference type="EMBL" id="QDU32754.1"/>
    </source>
</evidence>
<comment type="similarity">
    <text evidence="4">Belongs to the PNP synthase family.</text>
</comment>
<feature type="active site" description="Proton acceptor" evidence="4">
    <location>
        <position position="76"/>
    </location>
</feature>
<feature type="active site" description="Proton donor" evidence="4">
    <location>
        <position position="198"/>
    </location>
</feature>
<dbReference type="HAMAP" id="MF_00279">
    <property type="entry name" value="PdxJ"/>
    <property type="match status" value="1"/>
</dbReference>
<evidence type="ECO:0000313" key="7">
    <source>
        <dbReference type="Proteomes" id="UP000317369"/>
    </source>
</evidence>
<feature type="binding site" evidence="4">
    <location>
        <position position="199"/>
    </location>
    <ligand>
        <name>3-amino-2-oxopropyl phosphate</name>
        <dbReference type="ChEBI" id="CHEBI:57279"/>
    </ligand>
</feature>
<dbReference type="Gene3D" id="3.20.20.70">
    <property type="entry name" value="Aldolase class I"/>
    <property type="match status" value="1"/>
</dbReference>
<gene>
    <name evidence="4 6" type="primary">pdxJ</name>
    <name evidence="6" type="ORF">KS4_07880</name>
</gene>
<comment type="caution">
    <text evidence="4">Lacks conserved residue(s) required for the propagation of feature annotation.</text>
</comment>
<comment type="catalytic activity">
    <reaction evidence="4">
        <text>3-amino-2-oxopropyl phosphate + 1-deoxy-D-xylulose 5-phosphate = pyridoxine 5'-phosphate + phosphate + 2 H2O + H(+)</text>
        <dbReference type="Rhea" id="RHEA:15265"/>
        <dbReference type="ChEBI" id="CHEBI:15377"/>
        <dbReference type="ChEBI" id="CHEBI:15378"/>
        <dbReference type="ChEBI" id="CHEBI:43474"/>
        <dbReference type="ChEBI" id="CHEBI:57279"/>
        <dbReference type="ChEBI" id="CHEBI:57792"/>
        <dbReference type="ChEBI" id="CHEBI:58589"/>
        <dbReference type="EC" id="2.6.99.2"/>
    </reaction>
</comment>
<evidence type="ECO:0000256" key="4">
    <source>
        <dbReference type="HAMAP-Rule" id="MF_00279"/>
    </source>
</evidence>
<proteinExistence type="inferred from homology"/>
<keyword evidence="3 4" id="KW-0664">Pyridoxine biosynthesis</keyword>
<dbReference type="EC" id="2.6.99.2" evidence="4 5"/>
<comment type="pathway">
    <text evidence="4">Cofactor biosynthesis; pyridoxine 5'-phosphate biosynthesis; pyridoxine 5'-phosphate from D-erythrose 4-phosphate: step 5/5.</text>
</comment>